<dbReference type="Gene3D" id="3.90.1150.200">
    <property type="match status" value="1"/>
</dbReference>
<dbReference type="InterPro" id="IPR014922">
    <property type="entry name" value="YdhG-like"/>
</dbReference>
<dbReference type="EMBL" id="JBANCF010000012">
    <property type="protein sequence ID" value="MEM0574423.1"/>
    <property type="molecule type" value="Genomic_DNA"/>
</dbReference>
<organism evidence="2 4">
    <name type="scientific">Aequorivita flava</name>
    <dbReference type="NCBI Taxonomy" id="3114371"/>
    <lineage>
        <taxon>Bacteria</taxon>
        <taxon>Pseudomonadati</taxon>
        <taxon>Bacteroidota</taxon>
        <taxon>Flavobacteriia</taxon>
        <taxon>Flavobacteriales</taxon>
        <taxon>Flavobacteriaceae</taxon>
        <taxon>Aequorivita</taxon>
    </lineage>
</organism>
<dbReference type="Pfam" id="PF08818">
    <property type="entry name" value="DUF1801"/>
    <property type="match status" value="1"/>
</dbReference>
<reference evidence="2 5" key="1">
    <citation type="submission" date="2024-01" db="EMBL/GenBank/DDBJ databases">
        <title>Aequorivita flavus sp. nov., isolated from deep-sea sediment.</title>
        <authorList>
            <person name="Chen X."/>
        </authorList>
    </citation>
    <scope>NUCLEOTIDE SEQUENCE</scope>
    <source>
        <strain evidence="2">MCCC 1A16923</strain>
        <strain evidence="3 5">MCCC 1A16935</strain>
    </source>
</reference>
<evidence type="ECO:0000313" key="5">
    <source>
        <dbReference type="Proteomes" id="UP001390963"/>
    </source>
</evidence>
<name>A0AB35Z0T5_9FLAO</name>
<evidence type="ECO:0000313" key="4">
    <source>
        <dbReference type="Proteomes" id="UP001388259"/>
    </source>
</evidence>
<sequence>MKPADDYILNKPEPFRAILLHLQATIETLLPETKLLYKWKMPFFYIENKPFCYLNFSKKYVDLVFWHGTHLTKHKEILISDGRKHMKSLRFKSLEEIDQQVLNDVLLEAYALRDKKYYK</sequence>
<dbReference type="Proteomes" id="UP001388259">
    <property type="component" value="Unassembled WGS sequence"/>
</dbReference>
<protein>
    <submittedName>
        <fullName evidence="2">DUF1801 domain-containing protein</fullName>
    </submittedName>
</protein>
<evidence type="ECO:0000259" key="1">
    <source>
        <dbReference type="Pfam" id="PF08818"/>
    </source>
</evidence>
<feature type="domain" description="YdhG-like" evidence="1">
    <location>
        <begin position="16"/>
        <end position="109"/>
    </location>
</feature>
<dbReference type="AlphaFoldDB" id="A0AB35Z0T5"/>
<dbReference type="RefSeq" id="WP_279447229.1">
    <property type="nucleotide sequence ID" value="NZ_JAZBJM010000011.1"/>
</dbReference>
<comment type="caution">
    <text evidence="2">The sequence shown here is derived from an EMBL/GenBank/DDBJ whole genome shotgun (WGS) entry which is preliminary data.</text>
</comment>
<dbReference type="SUPFAM" id="SSF159888">
    <property type="entry name" value="YdhG-like"/>
    <property type="match status" value="1"/>
</dbReference>
<evidence type="ECO:0000313" key="2">
    <source>
        <dbReference type="EMBL" id="MEM0519342.1"/>
    </source>
</evidence>
<gene>
    <name evidence="3" type="ORF">VZD24_12930</name>
    <name evidence="2" type="ORF">VZD85_13345</name>
</gene>
<dbReference type="Proteomes" id="UP001390963">
    <property type="component" value="Unassembled WGS sequence"/>
</dbReference>
<proteinExistence type="predicted"/>
<dbReference type="EMBL" id="JAZBJM010000011">
    <property type="protein sequence ID" value="MEM0519342.1"/>
    <property type="molecule type" value="Genomic_DNA"/>
</dbReference>
<accession>A0AB35Z0T5</accession>
<keyword evidence="5" id="KW-1185">Reference proteome</keyword>
<evidence type="ECO:0000313" key="3">
    <source>
        <dbReference type="EMBL" id="MEM0574423.1"/>
    </source>
</evidence>